<organism evidence="1 2">
    <name type="scientific">Amycolatopsis pithecellobii</name>
    <dbReference type="NCBI Taxonomy" id="664692"/>
    <lineage>
        <taxon>Bacteria</taxon>
        <taxon>Bacillati</taxon>
        <taxon>Actinomycetota</taxon>
        <taxon>Actinomycetes</taxon>
        <taxon>Pseudonocardiales</taxon>
        <taxon>Pseudonocardiaceae</taxon>
        <taxon>Amycolatopsis</taxon>
    </lineage>
</organism>
<dbReference type="AlphaFoldDB" id="A0A6N7YSK0"/>
<keyword evidence="2" id="KW-1185">Reference proteome</keyword>
<protein>
    <submittedName>
        <fullName evidence="1">Uncharacterized protein</fullName>
    </submittedName>
</protein>
<reference evidence="1 2" key="1">
    <citation type="submission" date="2019-11" db="EMBL/GenBank/DDBJ databases">
        <title>Draft genome of Amycolatopsis RM579.</title>
        <authorList>
            <person name="Duangmal K."/>
            <person name="Mingma R."/>
        </authorList>
    </citation>
    <scope>NUCLEOTIDE SEQUENCE [LARGE SCALE GENOMIC DNA]</scope>
    <source>
        <strain evidence="1 2">RM579</strain>
    </source>
</reference>
<comment type="caution">
    <text evidence="1">The sequence shown here is derived from an EMBL/GenBank/DDBJ whole genome shotgun (WGS) entry which is preliminary data.</text>
</comment>
<evidence type="ECO:0000313" key="1">
    <source>
        <dbReference type="EMBL" id="MTD56005.1"/>
    </source>
</evidence>
<name>A0A6N7YSK0_9PSEU</name>
<dbReference type="Proteomes" id="UP000440096">
    <property type="component" value="Unassembled WGS sequence"/>
</dbReference>
<evidence type="ECO:0000313" key="2">
    <source>
        <dbReference type="Proteomes" id="UP000440096"/>
    </source>
</evidence>
<dbReference type="OrthoDB" id="3625434at2"/>
<accession>A0A6N7YSK0</accession>
<sequence>MVVGQVNGREQAVGVANPADALAHMLEWFGLDRDAVAFWYLRADWPSPVTLIGRPVAGLVGETRRCVHLFPARPGTALFDTVTACCGTELSLTEIEWVRLGAGMPCEPCLVGGAPRGHALEG</sequence>
<proteinExistence type="predicted"/>
<gene>
    <name evidence="1" type="ORF">GKO32_18770</name>
</gene>
<dbReference type="EMBL" id="WMBA01000028">
    <property type="protein sequence ID" value="MTD56005.1"/>
    <property type="molecule type" value="Genomic_DNA"/>
</dbReference>